<evidence type="ECO:0000313" key="2">
    <source>
        <dbReference type="Proteomes" id="UP001152422"/>
    </source>
</evidence>
<protein>
    <submittedName>
        <fullName evidence="1">Uncharacterized protein</fullName>
    </submittedName>
</protein>
<dbReference type="EMBL" id="JAMBQA010000003">
    <property type="protein sequence ID" value="MDG0846150.1"/>
    <property type="molecule type" value="Genomic_DNA"/>
</dbReference>
<accession>A0A9X4L3M6</accession>
<keyword evidence="2" id="KW-1185">Reference proteome</keyword>
<dbReference type="AlphaFoldDB" id="A0A9X4L3M6"/>
<sequence length="61" mass="7133">MLRSMSRLIIEEQKNEAIDEVAVGLFKRLSIDSKVLYKDIIKFFEKLHSKTMYSGKLKNAQ</sequence>
<reference evidence="1" key="1">
    <citation type="submission" date="2022-05" db="EMBL/GenBank/DDBJ databases">
        <title>Comparative genomics of Staphylococcus equorum isolates.</title>
        <authorList>
            <person name="Luelf R.H."/>
        </authorList>
    </citation>
    <scope>NUCLEOTIDE SEQUENCE</scope>
    <source>
        <strain evidence="1">TMW 2.2497</strain>
    </source>
</reference>
<name>A0A9X4L3M6_9STAP</name>
<comment type="caution">
    <text evidence="1">The sequence shown here is derived from an EMBL/GenBank/DDBJ whole genome shotgun (WGS) entry which is preliminary data.</text>
</comment>
<dbReference type="Proteomes" id="UP001152422">
    <property type="component" value="Unassembled WGS sequence"/>
</dbReference>
<organism evidence="1 2">
    <name type="scientific">Staphylococcus equorum</name>
    <dbReference type="NCBI Taxonomy" id="246432"/>
    <lineage>
        <taxon>Bacteria</taxon>
        <taxon>Bacillati</taxon>
        <taxon>Bacillota</taxon>
        <taxon>Bacilli</taxon>
        <taxon>Bacillales</taxon>
        <taxon>Staphylococcaceae</taxon>
        <taxon>Staphylococcus</taxon>
    </lineage>
</organism>
<proteinExistence type="predicted"/>
<gene>
    <name evidence="1" type="ORF">M4L89_07935</name>
</gene>
<dbReference type="RefSeq" id="WP_277583224.1">
    <property type="nucleotide sequence ID" value="NZ_JAMBPY010000003.1"/>
</dbReference>
<evidence type="ECO:0000313" key="1">
    <source>
        <dbReference type="EMBL" id="MDG0846150.1"/>
    </source>
</evidence>